<dbReference type="Gene3D" id="3.40.50.300">
    <property type="entry name" value="P-loop containing nucleotide triphosphate hydrolases"/>
    <property type="match status" value="1"/>
</dbReference>
<dbReference type="SMART" id="SM00382">
    <property type="entry name" value="AAA"/>
    <property type="match status" value="1"/>
</dbReference>
<evidence type="ECO:0000313" key="10">
    <source>
        <dbReference type="EMBL" id="MBJ7597492.1"/>
    </source>
</evidence>
<evidence type="ECO:0000256" key="2">
    <source>
        <dbReference type="ARBA" id="ARBA00022692"/>
    </source>
</evidence>
<evidence type="ECO:0000256" key="4">
    <source>
        <dbReference type="ARBA" id="ARBA00022840"/>
    </source>
</evidence>
<sequence>MKSRQSDLRRLLGLTTTVRGSLAAAGLLSSATVVAGVGLMATAAYGISRAALVTSFVDIEAALAGVRLFALSRGALRYLERYTSHDASFRLLSRLRVWFYRSIEPLAPAALWRHRGGDLLARIVTDIETLEQFAVRVLVPAVTAVVAGLAACLFLAVFDPRLALIMLGVLALTGVALPLAAGRASGPAARMQVAARAELSAAAVDAVQGLADLLAFGRERDHLTSLEEIGTRLARAEGRLALLRGASAALAALLASIALVAVLLVAVPLVSGGRIDPVYLAMLPLTALAALEAVASLPPAVENLERSLAAARRLFELTDTPPAVEDPAVSAPAPTLGSVEIRGLGFAYEAGEPPVLDGLDLVLAPGDRVTIVGPSGAGKTTLVNLLLRFWNPQRGLLRVGGRDVRECRADDVRALFAVVAQDTHLFSGTVRANLLLGRPDASADELADACRQAQVHDTIERLPQGYDTWIGENGLLLSGGERQRLAVARAILKDAPILLLDEPTAHLDAETEDGVLRSLDRLMAGRTVIAVGHPGRGRSWGGRTLTLEGGRLRDGGALAAASVAG</sequence>
<dbReference type="SUPFAM" id="SSF52540">
    <property type="entry name" value="P-loop containing nucleoside triphosphate hydrolases"/>
    <property type="match status" value="1"/>
</dbReference>
<dbReference type="Gene3D" id="1.20.1560.10">
    <property type="entry name" value="ABC transporter type 1, transmembrane domain"/>
    <property type="match status" value="1"/>
</dbReference>
<dbReference type="InterPro" id="IPR014223">
    <property type="entry name" value="ABC_CydC/D"/>
</dbReference>
<dbReference type="InterPro" id="IPR027417">
    <property type="entry name" value="P-loop_NTPase"/>
</dbReference>
<dbReference type="Proteomes" id="UP000612893">
    <property type="component" value="Unassembled WGS sequence"/>
</dbReference>
<dbReference type="PROSITE" id="PS50929">
    <property type="entry name" value="ABC_TM1F"/>
    <property type="match status" value="1"/>
</dbReference>
<dbReference type="RefSeq" id="WP_338199759.1">
    <property type="nucleotide sequence ID" value="NZ_JAEKNR010000062.1"/>
</dbReference>
<keyword evidence="4" id="KW-0067">ATP-binding</keyword>
<feature type="domain" description="ABC transporter" evidence="8">
    <location>
        <begin position="339"/>
        <end position="563"/>
    </location>
</feature>
<accession>A0A934JYY6</accession>
<dbReference type="InterPro" id="IPR017871">
    <property type="entry name" value="ABC_transporter-like_CS"/>
</dbReference>
<dbReference type="PROSITE" id="PS50893">
    <property type="entry name" value="ABC_TRANSPORTER_2"/>
    <property type="match status" value="1"/>
</dbReference>
<protein>
    <submittedName>
        <fullName evidence="10">Thiol reductant ABC exporter subunit CydC</fullName>
    </submittedName>
</protein>
<dbReference type="Pfam" id="PF00005">
    <property type="entry name" value="ABC_tran"/>
    <property type="match status" value="1"/>
</dbReference>
<keyword evidence="11" id="KW-1185">Reference proteome</keyword>
<dbReference type="InterPro" id="IPR003593">
    <property type="entry name" value="AAA+_ATPase"/>
</dbReference>
<dbReference type="AlphaFoldDB" id="A0A934JYY6"/>
<dbReference type="GO" id="GO:0005524">
    <property type="term" value="F:ATP binding"/>
    <property type="evidence" value="ECO:0007669"/>
    <property type="project" value="UniProtKB-KW"/>
</dbReference>
<evidence type="ECO:0000256" key="1">
    <source>
        <dbReference type="ARBA" id="ARBA00004651"/>
    </source>
</evidence>
<keyword evidence="6 7" id="KW-0472">Membrane</keyword>
<dbReference type="InterPro" id="IPR011527">
    <property type="entry name" value="ABC1_TM_dom"/>
</dbReference>
<organism evidence="10 11">
    <name type="scientific">Candidatus Nephthysia bennettiae</name>
    <dbReference type="NCBI Taxonomy" id="3127016"/>
    <lineage>
        <taxon>Bacteria</taxon>
        <taxon>Bacillati</taxon>
        <taxon>Candidatus Dormiibacterota</taxon>
        <taxon>Candidatus Dormibacteria</taxon>
        <taxon>Candidatus Dormibacterales</taxon>
        <taxon>Candidatus Dormibacteraceae</taxon>
        <taxon>Candidatus Nephthysia</taxon>
    </lineage>
</organism>
<dbReference type="InterPro" id="IPR039421">
    <property type="entry name" value="Type_1_exporter"/>
</dbReference>
<feature type="transmembrane region" description="Helical" evidence="7">
    <location>
        <begin position="137"/>
        <end position="156"/>
    </location>
</feature>
<keyword evidence="2 7" id="KW-0812">Transmembrane</keyword>
<comment type="subcellular location">
    <subcellularLocation>
        <location evidence="1">Cell membrane</location>
        <topology evidence="1">Multi-pass membrane protein</topology>
    </subcellularLocation>
</comment>
<name>A0A934JYY6_9BACT</name>
<reference evidence="10" key="1">
    <citation type="submission" date="2020-10" db="EMBL/GenBank/DDBJ databases">
        <title>Ca. Dormibacterota MAGs.</title>
        <authorList>
            <person name="Montgomery K."/>
        </authorList>
    </citation>
    <scope>NUCLEOTIDE SEQUENCE [LARGE SCALE GENOMIC DNA]</scope>
    <source>
        <strain evidence="10">SC8812_S17_10</strain>
    </source>
</reference>
<dbReference type="SUPFAM" id="SSF90123">
    <property type="entry name" value="ABC transporter transmembrane region"/>
    <property type="match status" value="1"/>
</dbReference>
<comment type="caution">
    <text evidence="10">The sequence shown here is derived from an EMBL/GenBank/DDBJ whole genome shotgun (WGS) entry which is preliminary data.</text>
</comment>
<feature type="transmembrane region" description="Helical" evidence="7">
    <location>
        <begin position="51"/>
        <end position="71"/>
    </location>
</feature>
<dbReference type="InterPro" id="IPR036640">
    <property type="entry name" value="ABC1_TM_sf"/>
</dbReference>
<evidence type="ECO:0000313" key="11">
    <source>
        <dbReference type="Proteomes" id="UP000612893"/>
    </source>
</evidence>
<evidence type="ECO:0000256" key="5">
    <source>
        <dbReference type="ARBA" id="ARBA00022989"/>
    </source>
</evidence>
<feature type="transmembrane region" description="Helical" evidence="7">
    <location>
        <begin position="21"/>
        <end position="45"/>
    </location>
</feature>
<keyword evidence="3" id="KW-0547">Nucleotide-binding</keyword>
<dbReference type="Pfam" id="PF00664">
    <property type="entry name" value="ABC_membrane"/>
    <property type="match status" value="1"/>
</dbReference>
<dbReference type="PANTHER" id="PTHR24221:SF654">
    <property type="entry name" value="ATP-BINDING CASSETTE SUB-FAMILY B MEMBER 6"/>
    <property type="match status" value="1"/>
</dbReference>
<dbReference type="EMBL" id="JAEKNR010000062">
    <property type="protein sequence ID" value="MBJ7597492.1"/>
    <property type="molecule type" value="Genomic_DNA"/>
</dbReference>
<evidence type="ECO:0000259" key="9">
    <source>
        <dbReference type="PROSITE" id="PS50929"/>
    </source>
</evidence>
<feature type="domain" description="ABC transmembrane type-1" evidence="9">
    <location>
        <begin position="23"/>
        <end position="306"/>
    </location>
</feature>
<dbReference type="GO" id="GO:0005886">
    <property type="term" value="C:plasma membrane"/>
    <property type="evidence" value="ECO:0007669"/>
    <property type="project" value="UniProtKB-SubCell"/>
</dbReference>
<dbReference type="InterPro" id="IPR003439">
    <property type="entry name" value="ABC_transporter-like_ATP-bd"/>
</dbReference>
<evidence type="ECO:0000259" key="8">
    <source>
        <dbReference type="PROSITE" id="PS50893"/>
    </source>
</evidence>
<feature type="transmembrane region" description="Helical" evidence="7">
    <location>
        <begin position="241"/>
        <end position="266"/>
    </location>
</feature>
<dbReference type="PROSITE" id="PS00211">
    <property type="entry name" value="ABC_TRANSPORTER_1"/>
    <property type="match status" value="1"/>
</dbReference>
<proteinExistence type="predicted"/>
<evidence type="ECO:0000256" key="7">
    <source>
        <dbReference type="SAM" id="Phobius"/>
    </source>
</evidence>
<feature type="transmembrane region" description="Helical" evidence="7">
    <location>
        <begin position="162"/>
        <end position="181"/>
    </location>
</feature>
<keyword evidence="5 7" id="KW-1133">Transmembrane helix</keyword>
<gene>
    <name evidence="10" type="primary">cydC</name>
    <name evidence="10" type="ORF">JF922_05325</name>
</gene>
<evidence type="ECO:0000256" key="3">
    <source>
        <dbReference type="ARBA" id="ARBA00022741"/>
    </source>
</evidence>
<dbReference type="NCBIfam" id="TIGR02868">
    <property type="entry name" value="CydC"/>
    <property type="match status" value="1"/>
</dbReference>
<evidence type="ECO:0000256" key="6">
    <source>
        <dbReference type="ARBA" id="ARBA00023136"/>
    </source>
</evidence>
<dbReference type="PANTHER" id="PTHR24221">
    <property type="entry name" value="ATP-BINDING CASSETTE SUB-FAMILY B"/>
    <property type="match status" value="1"/>
</dbReference>